<protein>
    <submittedName>
        <fullName evidence="1">Uncharacterized protein</fullName>
    </submittedName>
</protein>
<dbReference type="Proteomes" id="UP000799754">
    <property type="component" value="Unassembled WGS sequence"/>
</dbReference>
<comment type="caution">
    <text evidence="1">The sequence shown here is derived from an EMBL/GenBank/DDBJ whole genome shotgun (WGS) entry which is preliminary data.</text>
</comment>
<name>A0ACB6RSR1_9PLEO</name>
<keyword evidence="2" id="KW-1185">Reference proteome</keyword>
<reference evidence="1" key="1">
    <citation type="journal article" date="2020" name="Stud. Mycol.">
        <title>101 Dothideomycetes genomes: a test case for predicting lifestyles and emergence of pathogens.</title>
        <authorList>
            <person name="Haridas S."/>
            <person name="Albert R."/>
            <person name="Binder M."/>
            <person name="Bloem J."/>
            <person name="Labutti K."/>
            <person name="Salamov A."/>
            <person name="Andreopoulos B."/>
            <person name="Baker S."/>
            <person name="Barry K."/>
            <person name="Bills G."/>
            <person name="Bluhm B."/>
            <person name="Cannon C."/>
            <person name="Castanera R."/>
            <person name="Culley D."/>
            <person name="Daum C."/>
            <person name="Ezra D."/>
            <person name="Gonzalez J."/>
            <person name="Henrissat B."/>
            <person name="Kuo A."/>
            <person name="Liang C."/>
            <person name="Lipzen A."/>
            <person name="Lutzoni F."/>
            <person name="Magnuson J."/>
            <person name="Mondo S."/>
            <person name="Nolan M."/>
            <person name="Ohm R."/>
            <person name="Pangilinan J."/>
            <person name="Park H.-J."/>
            <person name="Ramirez L."/>
            <person name="Alfaro M."/>
            <person name="Sun H."/>
            <person name="Tritt A."/>
            <person name="Yoshinaga Y."/>
            <person name="Zwiers L.-H."/>
            <person name="Turgeon B."/>
            <person name="Goodwin S."/>
            <person name="Spatafora J."/>
            <person name="Crous P."/>
            <person name="Grigoriev I."/>
        </authorList>
    </citation>
    <scope>NUCLEOTIDE SEQUENCE</scope>
    <source>
        <strain evidence="1">CBS 525.71</strain>
    </source>
</reference>
<accession>A0ACB6RSR1</accession>
<gene>
    <name evidence="1" type="ORF">BU25DRAFT_134761</name>
</gene>
<evidence type="ECO:0000313" key="1">
    <source>
        <dbReference type="EMBL" id="KAF2624814.1"/>
    </source>
</evidence>
<dbReference type="EMBL" id="MU006729">
    <property type="protein sequence ID" value="KAF2624814.1"/>
    <property type="molecule type" value="Genomic_DNA"/>
</dbReference>
<sequence length="449" mass="50449">MVHLFHRSKNHTRQPDPKQPEPTLTPVQEKPVPEDRDSVSSAERVVHDATRRSNPGNPVLGSMPASEEDFPDFPEPEISAISLEGKHGAKIHYTYYPASSASKMGHPNPFAQSLIVFLNGLMLPRSSWDQSINAFLEKRVKAGLPYPALLSYDRFGQGDSDRDPNDQEPPPSHGHDAMSAVRDLKQFTLQIWKEHLERSNPSQFPCLVFVCNSIGCAIARLFAQTYPGTVVGMLFLDSIMANSDYTKMWPDPDAPGFDPHSLPGDVTADEVRDTREKYKKMFHPDVANMEGLSRRNLATLLPHANGPRLEGWGGTGPYLTIVGHDWETFAEQSSNFPNKDQGSLHIPKILTMTYANPVWQAYNSDLTRITDEGKAIGPLIAINCGHFIQKDSPKFVSEELISLLDRVVNRVEQVSERTPEIRREMIRHSTDYGFYKQNSNEYSYYGGEI</sequence>
<organism evidence="1 2">
    <name type="scientific">Macroventuria anomochaeta</name>
    <dbReference type="NCBI Taxonomy" id="301207"/>
    <lineage>
        <taxon>Eukaryota</taxon>
        <taxon>Fungi</taxon>
        <taxon>Dikarya</taxon>
        <taxon>Ascomycota</taxon>
        <taxon>Pezizomycotina</taxon>
        <taxon>Dothideomycetes</taxon>
        <taxon>Pleosporomycetidae</taxon>
        <taxon>Pleosporales</taxon>
        <taxon>Pleosporineae</taxon>
        <taxon>Didymellaceae</taxon>
        <taxon>Macroventuria</taxon>
    </lineage>
</organism>
<evidence type="ECO:0000313" key="2">
    <source>
        <dbReference type="Proteomes" id="UP000799754"/>
    </source>
</evidence>
<proteinExistence type="predicted"/>